<name>A0ABY4CJD5_9BACL</name>
<evidence type="ECO:0000313" key="1">
    <source>
        <dbReference type="EMBL" id="UOF89557.1"/>
    </source>
</evidence>
<accession>A0ABY4CJD5</accession>
<keyword evidence="2" id="KW-1185">Reference proteome</keyword>
<sequence>MKKEGIGMDRPIAKIREVLKVWFMLRWIERDMQNIRLCAFGELWNEWLYHSIHRILLMELNNYKRQLRQSKTKVVTQKIEGKCIAIEFACQNQWDRVEFPIAFLEAEARAEIRARSNQILLQWKQLLKKVPNQ</sequence>
<dbReference type="InterPro" id="IPR058600">
    <property type="entry name" value="YhjD-like"/>
</dbReference>
<protein>
    <submittedName>
        <fullName evidence="1">Uncharacterized protein</fullName>
    </submittedName>
</protein>
<proteinExistence type="predicted"/>
<dbReference type="RefSeq" id="WP_347436247.1">
    <property type="nucleotide sequence ID" value="NZ_CP089291.1"/>
</dbReference>
<organism evidence="1 2">
    <name type="scientific">Fodinisporobacter ferrooxydans</name>
    <dbReference type="NCBI Taxonomy" id="2901836"/>
    <lineage>
        <taxon>Bacteria</taxon>
        <taxon>Bacillati</taxon>
        <taxon>Bacillota</taxon>
        <taxon>Bacilli</taxon>
        <taxon>Bacillales</taxon>
        <taxon>Alicyclobacillaceae</taxon>
        <taxon>Fodinisporobacter</taxon>
    </lineage>
</organism>
<dbReference type="EMBL" id="CP089291">
    <property type="protein sequence ID" value="UOF89557.1"/>
    <property type="molecule type" value="Genomic_DNA"/>
</dbReference>
<gene>
    <name evidence="1" type="ORF">LSG31_16940</name>
</gene>
<dbReference type="Proteomes" id="UP000830167">
    <property type="component" value="Chromosome"/>
</dbReference>
<evidence type="ECO:0000313" key="2">
    <source>
        <dbReference type="Proteomes" id="UP000830167"/>
    </source>
</evidence>
<dbReference type="Pfam" id="PF26325">
    <property type="entry name" value="YhjD"/>
    <property type="match status" value="1"/>
</dbReference>
<reference evidence="1" key="1">
    <citation type="submission" date="2021-12" db="EMBL/GenBank/DDBJ databases">
        <title>Alicyclobacillaceae gen. nov., sp. nov., isolated from chalcocite enrichment system.</title>
        <authorList>
            <person name="Jiang Z."/>
        </authorList>
    </citation>
    <scope>NUCLEOTIDE SEQUENCE</scope>
    <source>
        <strain evidence="1">MYW30-H2</strain>
    </source>
</reference>